<feature type="chain" id="PRO_5001527364" description="Sel1 repeat family protein" evidence="1">
    <location>
        <begin position="20"/>
        <end position="229"/>
    </location>
</feature>
<dbReference type="Gene3D" id="1.25.40.10">
    <property type="entry name" value="Tetratricopeptide repeat domain"/>
    <property type="match status" value="1"/>
</dbReference>
<evidence type="ECO:0000256" key="1">
    <source>
        <dbReference type="SAM" id="SignalP"/>
    </source>
</evidence>
<evidence type="ECO:0000313" key="2">
    <source>
        <dbReference type="EMBL" id="AHY43493.1"/>
    </source>
</evidence>
<organism evidence="2 3">
    <name type="scientific">Stutzerimonas stutzeri</name>
    <name type="common">Pseudomonas stutzeri</name>
    <dbReference type="NCBI Taxonomy" id="316"/>
    <lineage>
        <taxon>Bacteria</taxon>
        <taxon>Pseudomonadati</taxon>
        <taxon>Pseudomonadota</taxon>
        <taxon>Gammaproteobacteria</taxon>
        <taxon>Pseudomonadales</taxon>
        <taxon>Pseudomonadaceae</taxon>
        <taxon>Stutzerimonas</taxon>
    </lineage>
</organism>
<proteinExistence type="predicted"/>
<dbReference type="PATRIC" id="fig|316.97.peg.2763"/>
<dbReference type="SUPFAM" id="SSF81901">
    <property type="entry name" value="HCP-like"/>
    <property type="match status" value="1"/>
</dbReference>
<accession>A0A023WTN0</accession>
<dbReference type="OrthoDB" id="6949568at2"/>
<dbReference type="InterPro" id="IPR011990">
    <property type="entry name" value="TPR-like_helical_dom_sf"/>
</dbReference>
<dbReference type="AlphaFoldDB" id="A0A023WTN0"/>
<evidence type="ECO:0000313" key="3">
    <source>
        <dbReference type="Proteomes" id="UP000025238"/>
    </source>
</evidence>
<protein>
    <recommendedName>
        <fullName evidence="4">Sel1 repeat family protein</fullName>
    </recommendedName>
</protein>
<sequence length="229" mass="25718">MTRLHLISLVLITAITAHASADTPTQKDTENLYKQAVEILAQAEPIIREIEASLASDQQANLPFMSDRYGQTILPAVQKLEKASQLGSAKAQYRLALIYEALPDRAKAACELYNRSAKQAFAPAAVRLAASCIGYEPNPEYEALLENAVSQINHYENAYPQPTVRLECMKVPPSGMQYQWGSMNDFLAEIYILQATRTSKGESREEKRRLYEKAFALNECNYAERRLAR</sequence>
<gene>
    <name evidence="2" type="ORF">UIB01_13825</name>
</gene>
<dbReference type="KEGG" id="pstu:UIB01_13825"/>
<dbReference type="EMBL" id="CP007509">
    <property type="protein sequence ID" value="AHY43493.1"/>
    <property type="molecule type" value="Genomic_DNA"/>
</dbReference>
<keyword evidence="1" id="KW-0732">Signal</keyword>
<dbReference type="Proteomes" id="UP000025238">
    <property type="component" value="Chromosome"/>
</dbReference>
<evidence type="ECO:0008006" key="4">
    <source>
        <dbReference type="Google" id="ProtNLM"/>
    </source>
</evidence>
<reference evidence="2 3" key="1">
    <citation type="submission" date="2014-03" db="EMBL/GenBank/DDBJ databases">
        <title>Complete genome sequence of Pseudomonas stutzeri 19SMN4.</title>
        <authorList>
            <person name="Brunet-Galmes I."/>
            <person name="Nogales B."/>
            <person name="Busquets A."/>
            <person name="Pena A."/>
            <person name="Gomila M."/>
            <person name="Garcia-Valdes E."/>
            <person name="Lalucat J."/>
            <person name="Bennasar A."/>
            <person name="Bosch R."/>
        </authorList>
    </citation>
    <scope>NUCLEOTIDE SEQUENCE [LARGE SCALE GENOMIC DNA]</scope>
    <source>
        <strain evidence="2 3">19SMN4</strain>
    </source>
</reference>
<feature type="signal peptide" evidence="1">
    <location>
        <begin position="1"/>
        <end position="19"/>
    </location>
</feature>
<name>A0A023WTN0_STUST</name>